<dbReference type="Pfam" id="PF13305">
    <property type="entry name" value="TetR_C_33"/>
    <property type="match status" value="1"/>
</dbReference>
<dbReference type="Pfam" id="PF00440">
    <property type="entry name" value="TetR_N"/>
    <property type="match status" value="1"/>
</dbReference>
<gene>
    <name evidence="7" type="ORF">ACFFIA_19480</name>
</gene>
<feature type="domain" description="HTH tetR-type" evidence="6">
    <location>
        <begin position="8"/>
        <end position="68"/>
    </location>
</feature>
<evidence type="ECO:0000313" key="8">
    <source>
        <dbReference type="Proteomes" id="UP001589867"/>
    </source>
</evidence>
<dbReference type="InterPro" id="IPR036271">
    <property type="entry name" value="Tet_transcr_reg_TetR-rel_C_sf"/>
</dbReference>
<organism evidence="7 8">
    <name type="scientific">Phytohabitans kaempferiae</name>
    <dbReference type="NCBI Taxonomy" id="1620943"/>
    <lineage>
        <taxon>Bacteria</taxon>
        <taxon>Bacillati</taxon>
        <taxon>Actinomycetota</taxon>
        <taxon>Actinomycetes</taxon>
        <taxon>Micromonosporales</taxon>
        <taxon>Micromonosporaceae</taxon>
    </lineage>
</organism>
<keyword evidence="8" id="KW-1185">Reference proteome</keyword>
<evidence type="ECO:0000256" key="3">
    <source>
        <dbReference type="ARBA" id="ARBA00023163"/>
    </source>
</evidence>
<dbReference type="InterPro" id="IPR025996">
    <property type="entry name" value="MT1864/Rv1816-like_C"/>
</dbReference>
<dbReference type="PANTHER" id="PTHR30055:SF234">
    <property type="entry name" value="HTH-TYPE TRANSCRIPTIONAL REGULATOR BETI"/>
    <property type="match status" value="1"/>
</dbReference>
<evidence type="ECO:0000259" key="6">
    <source>
        <dbReference type="PROSITE" id="PS50977"/>
    </source>
</evidence>
<evidence type="ECO:0000256" key="4">
    <source>
        <dbReference type="PROSITE-ProRule" id="PRU00335"/>
    </source>
</evidence>
<proteinExistence type="predicted"/>
<dbReference type="PROSITE" id="PS50977">
    <property type="entry name" value="HTH_TETR_2"/>
    <property type="match status" value="1"/>
</dbReference>
<evidence type="ECO:0000313" key="7">
    <source>
        <dbReference type="EMBL" id="MFC0529845.1"/>
    </source>
</evidence>
<dbReference type="PRINTS" id="PR00455">
    <property type="entry name" value="HTHTETR"/>
</dbReference>
<dbReference type="InterPro" id="IPR050109">
    <property type="entry name" value="HTH-type_TetR-like_transc_reg"/>
</dbReference>
<dbReference type="EMBL" id="JBHLUH010000039">
    <property type="protein sequence ID" value="MFC0529845.1"/>
    <property type="molecule type" value="Genomic_DNA"/>
</dbReference>
<evidence type="ECO:0000256" key="2">
    <source>
        <dbReference type="ARBA" id="ARBA00023125"/>
    </source>
</evidence>
<keyword evidence="3" id="KW-0804">Transcription</keyword>
<dbReference type="Gene3D" id="1.10.357.10">
    <property type="entry name" value="Tetracycline Repressor, domain 2"/>
    <property type="match status" value="1"/>
</dbReference>
<feature type="region of interest" description="Disordered" evidence="5">
    <location>
        <begin position="206"/>
        <end position="229"/>
    </location>
</feature>
<reference evidence="7 8" key="1">
    <citation type="submission" date="2024-09" db="EMBL/GenBank/DDBJ databases">
        <authorList>
            <person name="Sun Q."/>
            <person name="Mori K."/>
        </authorList>
    </citation>
    <scope>NUCLEOTIDE SEQUENCE [LARGE SCALE GENOMIC DNA]</scope>
    <source>
        <strain evidence="7 8">TBRC 3947</strain>
    </source>
</reference>
<keyword evidence="2 4" id="KW-0238">DNA-binding</keyword>
<comment type="caution">
    <text evidence="7">The sequence shown here is derived from an EMBL/GenBank/DDBJ whole genome shotgun (WGS) entry which is preliminary data.</text>
</comment>
<name>A0ABV6M567_9ACTN</name>
<keyword evidence="1" id="KW-0805">Transcription regulation</keyword>
<evidence type="ECO:0000256" key="5">
    <source>
        <dbReference type="SAM" id="MobiDB-lite"/>
    </source>
</evidence>
<feature type="DNA-binding region" description="H-T-H motif" evidence="4">
    <location>
        <begin position="31"/>
        <end position="50"/>
    </location>
</feature>
<dbReference type="SUPFAM" id="SSF48498">
    <property type="entry name" value="Tetracyclin repressor-like, C-terminal domain"/>
    <property type="match status" value="1"/>
</dbReference>
<dbReference type="PANTHER" id="PTHR30055">
    <property type="entry name" value="HTH-TYPE TRANSCRIPTIONAL REGULATOR RUTR"/>
    <property type="match status" value="1"/>
</dbReference>
<dbReference type="InterPro" id="IPR001647">
    <property type="entry name" value="HTH_TetR"/>
</dbReference>
<dbReference type="Proteomes" id="UP001589867">
    <property type="component" value="Unassembled WGS sequence"/>
</dbReference>
<accession>A0ABV6M567</accession>
<protein>
    <submittedName>
        <fullName evidence="7">TetR-like C-terminal domain-containing protein</fullName>
    </submittedName>
</protein>
<dbReference type="RefSeq" id="WP_377252911.1">
    <property type="nucleotide sequence ID" value="NZ_JBHLUH010000039.1"/>
</dbReference>
<evidence type="ECO:0000256" key="1">
    <source>
        <dbReference type="ARBA" id="ARBA00023015"/>
    </source>
</evidence>
<dbReference type="InterPro" id="IPR009057">
    <property type="entry name" value="Homeodomain-like_sf"/>
</dbReference>
<dbReference type="SUPFAM" id="SSF46689">
    <property type="entry name" value="Homeodomain-like"/>
    <property type="match status" value="1"/>
</dbReference>
<sequence>MSPRRIDPQLAAALLDAAAHLLAEEGAAGLTTRRLAAAVGTSTTVVYTYYGGMDNLVRAMVHEGFSRLHRRMATVRATSDAVADIMALGYAYRANALDHAHLYLVMFGSSSLGGFALGEGDRQHGRYTLESLVDAVSRAMEQERFRPGDPLLVAQGMWIALHGLVTLELGGYLIDPYDADLCFEAQLRSLMVGAGDDHDTTLISLARARRRRPSRSAPSSTSDGVPTHQ</sequence>